<comment type="similarity">
    <text evidence="2 10">Belongs to the ARV1 family.</text>
</comment>
<keyword evidence="6 10" id="KW-1133">Transmembrane helix</keyword>
<dbReference type="GO" id="GO:0097036">
    <property type="term" value="P:regulation of plasma membrane sterol distribution"/>
    <property type="evidence" value="ECO:0007669"/>
    <property type="project" value="UniProtKB-UniRule"/>
</dbReference>
<evidence type="ECO:0000256" key="2">
    <source>
        <dbReference type="ARBA" id="ARBA00009187"/>
    </source>
</evidence>
<evidence type="ECO:0000256" key="3">
    <source>
        <dbReference type="ARBA" id="ARBA00022448"/>
    </source>
</evidence>
<dbReference type="Pfam" id="PF04161">
    <property type="entry name" value="Arv1"/>
    <property type="match status" value="1"/>
</dbReference>
<keyword evidence="13" id="KW-1185">Reference proteome</keyword>
<dbReference type="GO" id="GO:0005789">
    <property type="term" value="C:endoplasmic reticulum membrane"/>
    <property type="evidence" value="ECO:0007669"/>
    <property type="project" value="UniProtKB-SubCell"/>
</dbReference>
<keyword evidence="5 10" id="KW-0256">Endoplasmic reticulum</keyword>
<dbReference type="AlphaFoldDB" id="D8LLH4"/>
<proteinExistence type="inferred from homology"/>
<keyword evidence="10" id="KW-0746">Sphingolipid metabolism</keyword>
<keyword evidence="4 10" id="KW-0812">Transmembrane</keyword>
<feature type="compositionally biased region" description="Acidic residues" evidence="11">
    <location>
        <begin position="270"/>
        <end position="279"/>
    </location>
</feature>
<feature type="compositionally biased region" description="Basic and acidic residues" evidence="11">
    <location>
        <begin position="234"/>
        <end position="245"/>
    </location>
</feature>
<dbReference type="GO" id="GO:0006665">
    <property type="term" value="P:sphingolipid metabolic process"/>
    <property type="evidence" value="ECO:0007669"/>
    <property type="project" value="UniProtKB-UniRule"/>
</dbReference>
<feature type="compositionally biased region" description="Basic residues" evidence="11">
    <location>
        <begin position="194"/>
        <end position="209"/>
    </location>
</feature>
<evidence type="ECO:0000256" key="4">
    <source>
        <dbReference type="ARBA" id="ARBA00022692"/>
    </source>
</evidence>
<name>D8LLH4_ECTSI</name>
<evidence type="ECO:0000256" key="5">
    <source>
        <dbReference type="ARBA" id="ARBA00022824"/>
    </source>
</evidence>
<evidence type="ECO:0000256" key="9">
    <source>
        <dbReference type="ARBA" id="ARBA00023136"/>
    </source>
</evidence>
<dbReference type="Proteomes" id="UP000002630">
    <property type="component" value="Unassembled WGS sequence"/>
</dbReference>
<keyword evidence="8 10" id="KW-0443">Lipid metabolism</keyword>
<comment type="function">
    <text evidence="10">Regulates also the sphingolipid metabolism.</text>
</comment>
<gene>
    <name evidence="12" type="ORF">Esi_0361_0019</name>
</gene>
<evidence type="ECO:0000256" key="6">
    <source>
        <dbReference type="ARBA" id="ARBA00022989"/>
    </source>
</evidence>
<comment type="subcellular location">
    <subcellularLocation>
        <location evidence="1 10">Endoplasmic reticulum membrane</location>
        <topology evidence="1 10">Multi-pass membrane protein</topology>
    </subcellularLocation>
</comment>
<feature type="compositionally biased region" description="Low complexity" evidence="11">
    <location>
        <begin position="293"/>
        <end position="304"/>
    </location>
</feature>
<dbReference type="STRING" id="2880.D8LLH4"/>
<dbReference type="GO" id="GO:0016125">
    <property type="term" value="P:sterol metabolic process"/>
    <property type="evidence" value="ECO:0007669"/>
    <property type="project" value="UniProtKB-UniRule"/>
</dbReference>
<protein>
    <recommendedName>
        <fullName evidence="10">Protein ARV</fullName>
    </recommendedName>
</protein>
<keyword evidence="7 10" id="KW-0445">Lipid transport</keyword>
<feature type="transmembrane region" description="Helical" evidence="10">
    <location>
        <begin position="362"/>
        <end position="382"/>
    </location>
</feature>
<feature type="transmembrane region" description="Helical" evidence="10">
    <location>
        <begin position="330"/>
        <end position="350"/>
    </location>
</feature>
<evidence type="ECO:0000313" key="12">
    <source>
        <dbReference type="EMBL" id="CBN76154.1"/>
    </source>
</evidence>
<dbReference type="PANTHER" id="PTHR14467:SF0">
    <property type="entry name" value="PROTEIN ARV1"/>
    <property type="match status" value="1"/>
</dbReference>
<dbReference type="InParanoid" id="D8LLH4"/>
<evidence type="ECO:0000256" key="7">
    <source>
        <dbReference type="ARBA" id="ARBA00023055"/>
    </source>
</evidence>
<dbReference type="OrthoDB" id="2192830at2759"/>
<evidence type="ECO:0000256" key="10">
    <source>
        <dbReference type="RuleBase" id="RU368065"/>
    </source>
</evidence>
<accession>D8LLH4</accession>
<dbReference type="GO" id="GO:0032541">
    <property type="term" value="C:cortical endoplasmic reticulum"/>
    <property type="evidence" value="ECO:0007669"/>
    <property type="project" value="TreeGrafter"/>
</dbReference>
<dbReference type="GO" id="GO:0005794">
    <property type="term" value="C:Golgi apparatus"/>
    <property type="evidence" value="ECO:0007669"/>
    <property type="project" value="TreeGrafter"/>
</dbReference>
<evidence type="ECO:0000256" key="1">
    <source>
        <dbReference type="ARBA" id="ARBA00004477"/>
    </source>
</evidence>
<evidence type="ECO:0000313" key="13">
    <source>
        <dbReference type="Proteomes" id="UP000002630"/>
    </source>
</evidence>
<dbReference type="GO" id="GO:0032366">
    <property type="term" value="P:intracellular sterol transport"/>
    <property type="evidence" value="ECO:0007669"/>
    <property type="project" value="UniProtKB-UniRule"/>
</dbReference>
<dbReference type="InterPro" id="IPR007290">
    <property type="entry name" value="Arv1"/>
</dbReference>
<organism evidence="12 13">
    <name type="scientific">Ectocarpus siliculosus</name>
    <name type="common">Brown alga</name>
    <name type="synonym">Conferva siliculosa</name>
    <dbReference type="NCBI Taxonomy" id="2880"/>
    <lineage>
        <taxon>Eukaryota</taxon>
        <taxon>Sar</taxon>
        <taxon>Stramenopiles</taxon>
        <taxon>Ochrophyta</taxon>
        <taxon>PX clade</taxon>
        <taxon>Phaeophyceae</taxon>
        <taxon>Ectocarpales</taxon>
        <taxon>Ectocarpaceae</taxon>
        <taxon>Ectocarpus</taxon>
    </lineage>
</organism>
<feature type="region of interest" description="Disordered" evidence="11">
    <location>
        <begin position="193"/>
        <end position="304"/>
    </location>
</feature>
<reference evidence="12 13" key="1">
    <citation type="journal article" date="2010" name="Nature">
        <title>The Ectocarpus genome and the independent evolution of multicellularity in brown algae.</title>
        <authorList>
            <person name="Cock J.M."/>
            <person name="Sterck L."/>
            <person name="Rouze P."/>
            <person name="Scornet D."/>
            <person name="Allen A.E."/>
            <person name="Amoutzias G."/>
            <person name="Anthouard V."/>
            <person name="Artiguenave F."/>
            <person name="Aury J.M."/>
            <person name="Badger J.H."/>
            <person name="Beszteri B."/>
            <person name="Billiau K."/>
            <person name="Bonnet E."/>
            <person name="Bothwell J.H."/>
            <person name="Bowler C."/>
            <person name="Boyen C."/>
            <person name="Brownlee C."/>
            <person name="Carrano C.J."/>
            <person name="Charrier B."/>
            <person name="Cho G.Y."/>
            <person name="Coelho S.M."/>
            <person name="Collen J."/>
            <person name="Corre E."/>
            <person name="Da Silva C."/>
            <person name="Delage L."/>
            <person name="Delaroque N."/>
            <person name="Dittami S.M."/>
            <person name="Doulbeau S."/>
            <person name="Elias M."/>
            <person name="Farnham G."/>
            <person name="Gachon C.M."/>
            <person name="Gschloessl B."/>
            <person name="Heesch S."/>
            <person name="Jabbari K."/>
            <person name="Jubin C."/>
            <person name="Kawai H."/>
            <person name="Kimura K."/>
            <person name="Kloareg B."/>
            <person name="Kupper F.C."/>
            <person name="Lang D."/>
            <person name="Le Bail A."/>
            <person name="Leblanc C."/>
            <person name="Lerouge P."/>
            <person name="Lohr M."/>
            <person name="Lopez P.J."/>
            <person name="Martens C."/>
            <person name="Maumus F."/>
            <person name="Michel G."/>
            <person name="Miranda-Saavedra D."/>
            <person name="Morales J."/>
            <person name="Moreau H."/>
            <person name="Motomura T."/>
            <person name="Nagasato C."/>
            <person name="Napoli C.A."/>
            <person name="Nelson D.R."/>
            <person name="Nyvall-Collen P."/>
            <person name="Peters A.F."/>
            <person name="Pommier C."/>
            <person name="Potin P."/>
            <person name="Poulain J."/>
            <person name="Quesneville H."/>
            <person name="Read B."/>
            <person name="Rensing S.A."/>
            <person name="Ritter A."/>
            <person name="Rousvoal S."/>
            <person name="Samanta M."/>
            <person name="Samson G."/>
            <person name="Schroeder D.C."/>
            <person name="Segurens B."/>
            <person name="Strittmatter M."/>
            <person name="Tonon T."/>
            <person name="Tregear J.W."/>
            <person name="Valentin K."/>
            <person name="von Dassow P."/>
            <person name="Yamagishi T."/>
            <person name="Van de Peer Y."/>
            <person name="Wincker P."/>
        </authorList>
    </citation>
    <scope>NUCLEOTIDE SEQUENCE [LARGE SCALE GENOMIC DNA]</scope>
    <source>
        <strain evidence="13">Ec32 / CCAP1310/4</strain>
    </source>
</reference>
<keyword evidence="9 10" id="KW-0472">Membrane</keyword>
<sequence>MAVGSSAETMSMKGSASLAEQQQEVVAAAAAAARPFVCVECGRPVALLFREYNKGNIRLGRCSYCRSVADKYIEWEFVLIAIDLALHRVQAYRHLLFNMRPFSTHSFRGRLWQLGVGMAALDAHLRHTALSSEAAAAAAQESAGSVVVAGDGGGDPFWEAGGLLLAAVVEHACFAAGAVLFATSRVRAAAAKAAKARRNRNRQTGRRSTRSTGTINGGRQEEDWDEYGGGGRSAADRRDDDEWRSSGDVGGTGGLGEGQQQRRQGRAGEEDGEDGDDGYESSSSYSLPPPRPDSSSTIPSTAPSSATVAASPLCVGGGGGGGGSSRAAKMYMAVVYPLFFRLLAAFVMIWDRQVAILNTIELLVATMQFVALSAVVGGPAAVSGMGEGGVAAMSVLAGLASKMAARAVLCLWFGSDPRTLRML</sequence>
<evidence type="ECO:0000256" key="8">
    <source>
        <dbReference type="ARBA" id="ARBA00023098"/>
    </source>
</evidence>
<dbReference type="EMBL" id="FN649760">
    <property type="protein sequence ID" value="CBN76154.1"/>
    <property type="molecule type" value="Genomic_DNA"/>
</dbReference>
<dbReference type="eggNOG" id="KOG3134">
    <property type="taxonomic scope" value="Eukaryota"/>
</dbReference>
<feature type="compositionally biased region" description="Gly residues" evidence="11">
    <location>
        <begin position="248"/>
        <end position="257"/>
    </location>
</feature>
<feature type="transmembrane region" description="Helical" evidence="10">
    <location>
        <begin position="388"/>
        <end position="413"/>
    </location>
</feature>
<dbReference type="PANTHER" id="PTHR14467">
    <property type="entry name" value="ARV1"/>
    <property type="match status" value="1"/>
</dbReference>
<comment type="function">
    <text evidence="10">Mediator of sterol homeostasis involved in sterol uptake, trafficking and distribution into membranes.</text>
</comment>
<evidence type="ECO:0000256" key="11">
    <source>
        <dbReference type="SAM" id="MobiDB-lite"/>
    </source>
</evidence>
<keyword evidence="3 10" id="KW-0813">Transport</keyword>